<protein>
    <submittedName>
        <fullName evidence="5">Feruloyl esterase A</fullName>
    </submittedName>
</protein>
<gene>
    <name evidence="5" type="ORF">K505DRAFT_404399</name>
</gene>
<dbReference type="EMBL" id="MU001757">
    <property type="protein sequence ID" value="KAF2799858.1"/>
    <property type="molecule type" value="Genomic_DNA"/>
</dbReference>
<feature type="domain" description="Fungal lipase-type" evidence="4">
    <location>
        <begin position="89"/>
        <end position="220"/>
    </location>
</feature>
<dbReference type="InterPro" id="IPR029058">
    <property type="entry name" value="AB_hydrolase_fold"/>
</dbReference>
<dbReference type="OrthoDB" id="426718at2759"/>
<evidence type="ECO:0000256" key="2">
    <source>
        <dbReference type="ARBA" id="ARBA00022801"/>
    </source>
</evidence>
<keyword evidence="2" id="KW-0378">Hydrolase</keyword>
<proteinExistence type="predicted"/>
<dbReference type="InterPro" id="IPR051299">
    <property type="entry name" value="AB_hydrolase_lip/est"/>
</dbReference>
<accession>A0A6A6XUC8</accession>
<dbReference type="GO" id="GO:0006629">
    <property type="term" value="P:lipid metabolic process"/>
    <property type="evidence" value="ECO:0007669"/>
    <property type="project" value="InterPro"/>
</dbReference>
<evidence type="ECO:0000313" key="5">
    <source>
        <dbReference type="EMBL" id="KAF2799858.1"/>
    </source>
</evidence>
<dbReference type="AlphaFoldDB" id="A0A6A6XUC8"/>
<dbReference type="SUPFAM" id="SSF53474">
    <property type="entry name" value="alpha/beta-Hydrolases"/>
    <property type="match status" value="1"/>
</dbReference>
<keyword evidence="6" id="KW-1185">Reference proteome</keyword>
<evidence type="ECO:0000313" key="6">
    <source>
        <dbReference type="Proteomes" id="UP000799757"/>
    </source>
</evidence>
<dbReference type="PANTHER" id="PTHR46640">
    <property type="entry name" value="TRIACYLGLYCEROL LIPASE, PUTATIVE (AFU_ORTHOLOGUE AFUA_6G06510)-RELATED"/>
    <property type="match status" value="1"/>
</dbReference>
<sequence length="294" mass="31537">MKSVWMLRSSAAIVVSFLSTLHSSIAAKTPVNEDLYNTFVRYTRFSAAAYASACPDPPGSAVVVQFVDNKSTDTQAFLLRDDGTQEVILSFRGTSSIQDFATDFNQNLVPYESPGVTCSGCMVHQGYLQQWNSVAETVTATIRNQPNNYSLIVTGHSMGASLAVLAAASLKGQGFNLTSYTYGQPRTGDPAFADYIDTVLPQDVLFRITHSNDGVPQTIPTSAGYRHHKTEYWALDPPSAVNTFKCEGDEPADCNNSVKGVGLGTNGTGINAAHLLYFGISIGNPLNPGVTECI</sequence>
<organism evidence="5 6">
    <name type="scientific">Melanomma pulvis-pyrius CBS 109.77</name>
    <dbReference type="NCBI Taxonomy" id="1314802"/>
    <lineage>
        <taxon>Eukaryota</taxon>
        <taxon>Fungi</taxon>
        <taxon>Dikarya</taxon>
        <taxon>Ascomycota</taxon>
        <taxon>Pezizomycotina</taxon>
        <taxon>Dothideomycetes</taxon>
        <taxon>Pleosporomycetidae</taxon>
        <taxon>Pleosporales</taxon>
        <taxon>Melanommataceae</taxon>
        <taxon>Melanomma</taxon>
    </lineage>
</organism>
<evidence type="ECO:0000256" key="1">
    <source>
        <dbReference type="ARBA" id="ARBA00022729"/>
    </source>
</evidence>
<dbReference type="Pfam" id="PF01764">
    <property type="entry name" value="Lipase_3"/>
    <property type="match status" value="1"/>
</dbReference>
<evidence type="ECO:0000256" key="3">
    <source>
        <dbReference type="SAM" id="SignalP"/>
    </source>
</evidence>
<dbReference type="CDD" id="cd00519">
    <property type="entry name" value="Lipase_3"/>
    <property type="match status" value="1"/>
</dbReference>
<name>A0A6A6XUC8_9PLEO</name>
<dbReference type="GO" id="GO:0016787">
    <property type="term" value="F:hydrolase activity"/>
    <property type="evidence" value="ECO:0007669"/>
    <property type="project" value="UniProtKB-KW"/>
</dbReference>
<keyword evidence="1 3" id="KW-0732">Signal</keyword>
<dbReference type="Gene3D" id="3.40.50.1820">
    <property type="entry name" value="alpha/beta hydrolase"/>
    <property type="match status" value="1"/>
</dbReference>
<dbReference type="InterPro" id="IPR002921">
    <property type="entry name" value="Fungal_lipase-type"/>
</dbReference>
<evidence type="ECO:0000259" key="4">
    <source>
        <dbReference type="Pfam" id="PF01764"/>
    </source>
</evidence>
<dbReference type="Proteomes" id="UP000799757">
    <property type="component" value="Unassembled WGS sequence"/>
</dbReference>
<dbReference type="PANTHER" id="PTHR46640:SF1">
    <property type="entry name" value="FUNGAL LIPASE-LIKE DOMAIN-CONTAINING PROTEIN-RELATED"/>
    <property type="match status" value="1"/>
</dbReference>
<feature type="chain" id="PRO_5025507878" evidence="3">
    <location>
        <begin position="27"/>
        <end position="294"/>
    </location>
</feature>
<feature type="signal peptide" evidence="3">
    <location>
        <begin position="1"/>
        <end position="26"/>
    </location>
</feature>
<reference evidence="5" key="1">
    <citation type="journal article" date="2020" name="Stud. Mycol.">
        <title>101 Dothideomycetes genomes: a test case for predicting lifestyles and emergence of pathogens.</title>
        <authorList>
            <person name="Haridas S."/>
            <person name="Albert R."/>
            <person name="Binder M."/>
            <person name="Bloem J."/>
            <person name="Labutti K."/>
            <person name="Salamov A."/>
            <person name="Andreopoulos B."/>
            <person name="Baker S."/>
            <person name="Barry K."/>
            <person name="Bills G."/>
            <person name="Bluhm B."/>
            <person name="Cannon C."/>
            <person name="Castanera R."/>
            <person name="Culley D."/>
            <person name="Daum C."/>
            <person name="Ezra D."/>
            <person name="Gonzalez J."/>
            <person name="Henrissat B."/>
            <person name="Kuo A."/>
            <person name="Liang C."/>
            <person name="Lipzen A."/>
            <person name="Lutzoni F."/>
            <person name="Magnuson J."/>
            <person name="Mondo S."/>
            <person name="Nolan M."/>
            <person name="Ohm R."/>
            <person name="Pangilinan J."/>
            <person name="Park H.-J."/>
            <person name="Ramirez L."/>
            <person name="Alfaro M."/>
            <person name="Sun H."/>
            <person name="Tritt A."/>
            <person name="Yoshinaga Y."/>
            <person name="Zwiers L.-H."/>
            <person name="Turgeon B."/>
            <person name="Goodwin S."/>
            <person name="Spatafora J."/>
            <person name="Crous P."/>
            <person name="Grigoriev I."/>
        </authorList>
    </citation>
    <scope>NUCLEOTIDE SEQUENCE</scope>
    <source>
        <strain evidence="5">CBS 109.77</strain>
    </source>
</reference>